<dbReference type="InParanoid" id="A0A1Y2LUB5"/>
<dbReference type="Proteomes" id="UP000193240">
    <property type="component" value="Unassembled WGS sequence"/>
</dbReference>
<evidence type="ECO:0000313" key="3">
    <source>
        <dbReference type="Proteomes" id="UP000193240"/>
    </source>
</evidence>
<gene>
    <name evidence="2" type="ORF">B5807_10034</name>
</gene>
<name>A0A1Y2LUB5_EPING</name>
<evidence type="ECO:0008006" key="4">
    <source>
        <dbReference type="Google" id="ProtNLM"/>
    </source>
</evidence>
<evidence type="ECO:0000313" key="2">
    <source>
        <dbReference type="EMBL" id="OSS47212.1"/>
    </source>
</evidence>
<keyword evidence="3" id="KW-1185">Reference proteome</keyword>
<reference evidence="2 3" key="1">
    <citation type="journal article" date="2017" name="Genome Announc.">
        <title>Genome sequence of the saprophytic ascomycete Epicoccum nigrum ICMP 19927 strain isolated from New Zealand.</title>
        <authorList>
            <person name="Fokin M."/>
            <person name="Fleetwood D."/>
            <person name="Weir B.S."/>
            <person name="Villas-Boas S.G."/>
        </authorList>
    </citation>
    <scope>NUCLEOTIDE SEQUENCE [LARGE SCALE GENOMIC DNA]</scope>
    <source>
        <strain evidence="2 3">ICMP 19927</strain>
    </source>
</reference>
<feature type="region of interest" description="Disordered" evidence="1">
    <location>
        <begin position="1"/>
        <end position="42"/>
    </location>
</feature>
<proteinExistence type="predicted"/>
<sequence length="336" mass="38144">MGLSEEAVSSLLEDVLSSPPEKAISLPPGRAMSSPGRAMSSPERAGITAAKGLLDLPGEIRNRIYDYVADGGGTFKIIRLDTEELTNRHHYNKLMKRGDINGTDRPSSIGLPSLDLAQLCRKLRAEFRPLFIAQTTFVIQEEDIGTLIDSIILPPDTDVRSTAVRVVIDAARYHFSVDVKPLLHLSQVAKDISFVIKKTHLYYPADEFKDRTIHEIFRIMLRIQDTETFLSFVERTSQREEKKFIPRTLCGRRIWAWRTDTGIHGSISGMCVVKRSSVAGHADFFQRRRIGLLQRKILGTGMKLLYDRRGPRTPINFLKVGEQWQERLNELPWSED</sequence>
<evidence type="ECO:0000256" key="1">
    <source>
        <dbReference type="SAM" id="MobiDB-lite"/>
    </source>
</evidence>
<dbReference type="AlphaFoldDB" id="A0A1Y2LUB5"/>
<accession>A0A1Y2LUB5</accession>
<protein>
    <recommendedName>
        <fullName evidence="4">F-box domain-containing protein</fullName>
    </recommendedName>
</protein>
<organism evidence="2 3">
    <name type="scientific">Epicoccum nigrum</name>
    <name type="common">Soil fungus</name>
    <name type="synonym">Epicoccum purpurascens</name>
    <dbReference type="NCBI Taxonomy" id="105696"/>
    <lineage>
        <taxon>Eukaryota</taxon>
        <taxon>Fungi</taxon>
        <taxon>Dikarya</taxon>
        <taxon>Ascomycota</taxon>
        <taxon>Pezizomycotina</taxon>
        <taxon>Dothideomycetes</taxon>
        <taxon>Pleosporomycetidae</taxon>
        <taxon>Pleosporales</taxon>
        <taxon>Pleosporineae</taxon>
        <taxon>Didymellaceae</taxon>
        <taxon>Epicoccum</taxon>
    </lineage>
</organism>
<dbReference type="EMBL" id="KZ107849">
    <property type="protein sequence ID" value="OSS47212.1"/>
    <property type="molecule type" value="Genomic_DNA"/>
</dbReference>